<keyword evidence="8" id="KW-0560">Oxidoreductase</keyword>
<dbReference type="SMART" id="SM01219">
    <property type="entry name" value="Frataxin_Cyay"/>
    <property type="match status" value="1"/>
</dbReference>
<evidence type="ECO:0000256" key="11">
    <source>
        <dbReference type="ARBA" id="ARBA00023128"/>
    </source>
</evidence>
<dbReference type="GO" id="GO:0008198">
    <property type="term" value="F:ferrous iron binding"/>
    <property type="evidence" value="ECO:0007669"/>
    <property type="project" value="TreeGrafter"/>
</dbReference>
<evidence type="ECO:0000256" key="7">
    <source>
        <dbReference type="ARBA" id="ARBA00022946"/>
    </source>
</evidence>
<evidence type="ECO:0000256" key="2">
    <source>
        <dbReference type="ARBA" id="ARBA00008183"/>
    </source>
</evidence>
<keyword evidence="11" id="KW-0496">Mitochondrion</keyword>
<evidence type="ECO:0000313" key="13">
    <source>
        <dbReference type="Proteomes" id="UP000694844"/>
    </source>
</evidence>
<keyword evidence="5" id="KW-0813">Transport</keyword>
<evidence type="ECO:0000256" key="5">
    <source>
        <dbReference type="ARBA" id="ARBA00022448"/>
    </source>
</evidence>
<dbReference type="InterPro" id="IPR017789">
    <property type="entry name" value="Frataxin"/>
</dbReference>
<dbReference type="GeneID" id="111130805"/>
<comment type="subcellular location">
    <subcellularLocation>
        <location evidence="1">Mitochondrion</location>
    </subcellularLocation>
</comment>
<dbReference type="SUPFAM" id="SSF55387">
    <property type="entry name" value="Frataxin/Nqo15-like"/>
    <property type="match status" value="1"/>
</dbReference>
<dbReference type="PANTHER" id="PTHR16821:SF2">
    <property type="entry name" value="FRATAXIN, MITOCHONDRIAL"/>
    <property type="match status" value="1"/>
</dbReference>
<dbReference type="CDD" id="cd00503">
    <property type="entry name" value="Frataxin"/>
    <property type="match status" value="1"/>
</dbReference>
<name>A0A8B8E218_CRAVI</name>
<organism evidence="13 14">
    <name type="scientific">Crassostrea virginica</name>
    <name type="common">Eastern oyster</name>
    <dbReference type="NCBI Taxonomy" id="6565"/>
    <lineage>
        <taxon>Eukaryota</taxon>
        <taxon>Metazoa</taxon>
        <taxon>Spiralia</taxon>
        <taxon>Lophotrochozoa</taxon>
        <taxon>Mollusca</taxon>
        <taxon>Bivalvia</taxon>
        <taxon>Autobranchia</taxon>
        <taxon>Pteriomorphia</taxon>
        <taxon>Ostreida</taxon>
        <taxon>Ostreoidea</taxon>
        <taxon>Ostreidae</taxon>
        <taxon>Crassostrea</taxon>
    </lineage>
</organism>
<dbReference type="Proteomes" id="UP000694844">
    <property type="component" value="Chromosome 4"/>
</dbReference>
<dbReference type="PRINTS" id="PR00904">
    <property type="entry name" value="FRATAXIN"/>
</dbReference>
<evidence type="ECO:0000256" key="10">
    <source>
        <dbReference type="ARBA" id="ARBA00023065"/>
    </source>
</evidence>
<comment type="catalytic activity">
    <reaction evidence="12">
        <text>4 Fe(2+) + O2 + 4 H(+) = 4 Fe(3+) + 2 H2O</text>
        <dbReference type="Rhea" id="RHEA:11148"/>
        <dbReference type="ChEBI" id="CHEBI:15377"/>
        <dbReference type="ChEBI" id="CHEBI:15378"/>
        <dbReference type="ChEBI" id="CHEBI:15379"/>
        <dbReference type="ChEBI" id="CHEBI:29033"/>
        <dbReference type="ChEBI" id="CHEBI:29034"/>
        <dbReference type="EC" id="1.16.3.1"/>
    </reaction>
</comment>
<dbReference type="InterPro" id="IPR036524">
    <property type="entry name" value="Frataxin/CyaY_sf"/>
</dbReference>
<dbReference type="OrthoDB" id="1897642at2759"/>
<dbReference type="Gene3D" id="3.30.920.10">
    <property type="entry name" value="Frataxin/CyaY"/>
    <property type="match status" value="1"/>
</dbReference>
<dbReference type="PANTHER" id="PTHR16821">
    <property type="entry name" value="FRATAXIN"/>
    <property type="match status" value="1"/>
</dbReference>
<dbReference type="GO" id="GO:0008199">
    <property type="term" value="F:ferric iron binding"/>
    <property type="evidence" value="ECO:0007669"/>
    <property type="project" value="InterPro"/>
</dbReference>
<dbReference type="EC" id="1.16.3.1" evidence="3"/>
<accession>A0A8B8E218</accession>
<evidence type="ECO:0000313" key="14">
    <source>
        <dbReference type="RefSeq" id="XP_022333759.1"/>
    </source>
</evidence>
<dbReference type="RefSeq" id="XP_022333759.1">
    <property type="nucleotide sequence ID" value="XM_022478051.1"/>
</dbReference>
<dbReference type="InterPro" id="IPR002908">
    <property type="entry name" value="Frataxin/CyaY"/>
</dbReference>
<evidence type="ECO:0000256" key="9">
    <source>
        <dbReference type="ARBA" id="ARBA00023004"/>
    </source>
</evidence>
<comment type="similarity">
    <text evidence="2">Belongs to the frataxin family.</text>
</comment>
<protein>
    <recommendedName>
        <fullName evidence="3">ferroxidase</fullName>
        <ecNumber evidence="3">1.16.3.1</ecNumber>
    </recommendedName>
</protein>
<proteinExistence type="inferred from homology"/>
<dbReference type="GO" id="GO:0051537">
    <property type="term" value="F:2 iron, 2 sulfur cluster binding"/>
    <property type="evidence" value="ECO:0007669"/>
    <property type="project" value="TreeGrafter"/>
</dbReference>
<dbReference type="GO" id="GO:0006879">
    <property type="term" value="P:intracellular iron ion homeostasis"/>
    <property type="evidence" value="ECO:0007669"/>
    <property type="project" value="UniProtKB-KW"/>
</dbReference>
<dbReference type="GO" id="GO:0006826">
    <property type="term" value="P:iron ion transport"/>
    <property type="evidence" value="ECO:0007669"/>
    <property type="project" value="UniProtKB-KW"/>
</dbReference>
<dbReference type="NCBIfam" id="TIGR03421">
    <property type="entry name" value="FeS_CyaY"/>
    <property type="match status" value="1"/>
</dbReference>
<keyword evidence="13" id="KW-1185">Reference proteome</keyword>
<dbReference type="KEGG" id="cvn:111130805"/>
<dbReference type="NCBIfam" id="TIGR03422">
    <property type="entry name" value="mito_frataxin"/>
    <property type="match status" value="1"/>
</dbReference>
<reference evidence="14" key="1">
    <citation type="submission" date="2025-08" db="UniProtKB">
        <authorList>
            <consortium name="RefSeq"/>
        </authorList>
    </citation>
    <scope>IDENTIFICATION</scope>
    <source>
        <tissue evidence="14">Whole sample</tissue>
    </source>
</reference>
<evidence type="ECO:0000256" key="1">
    <source>
        <dbReference type="ARBA" id="ARBA00004173"/>
    </source>
</evidence>
<dbReference type="GO" id="GO:0005739">
    <property type="term" value="C:mitochondrion"/>
    <property type="evidence" value="ECO:0007669"/>
    <property type="project" value="UniProtKB-SubCell"/>
</dbReference>
<dbReference type="GO" id="GO:0034986">
    <property type="term" value="F:iron chaperone activity"/>
    <property type="evidence" value="ECO:0007669"/>
    <property type="project" value="TreeGrafter"/>
</dbReference>
<dbReference type="GO" id="GO:0016226">
    <property type="term" value="P:iron-sulfur cluster assembly"/>
    <property type="evidence" value="ECO:0007669"/>
    <property type="project" value="InterPro"/>
</dbReference>
<dbReference type="AlphaFoldDB" id="A0A8B8E218"/>
<dbReference type="PROSITE" id="PS50810">
    <property type="entry name" value="FRATAXIN_2"/>
    <property type="match status" value="1"/>
</dbReference>
<gene>
    <name evidence="14" type="primary">LOC111130805</name>
</gene>
<dbReference type="GO" id="GO:0004322">
    <property type="term" value="F:ferroxidase activity"/>
    <property type="evidence" value="ECO:0007669"/>
    <property type="project" value="UniProtKB-EC"/>
</dbReference>
<keyword evidence="9" id="KW-0408">Iron</keyword>
<evidence type="ECO:0000256" key="12">
    <source>
        <dbReference type="ARBA" id="ARBA00047990"/>
    </source>
</evidence>
<evidence type="ECO:0000256" key="8">
    <source>
        <dbReference type="ARBA" id="ARBA00023002"/>
    </source>
</evidence>
<sequence>MRSKLFSIFRLSHRLFPSKQMEHIASIRQRSCMQFNYPSAQFSTGSVLQNQLSELDYHTVADETMESLTEKFEDIGDTLPCDPEYDAQYSSGVLTVKISDKFGTYVINKQPSNLQIWLSSPISGPFRYDFEDGAWVYKRTSRTLHQLLSDEVSKALNTPIDFTDCSYGSQESS</sequence>
<evidence type="ECO:0000256" key="3">
    <source>
        <dbReference type="ARBA" id="ARBA00013107"/>
    </source>
</evidence>
<dbReference type="PROSITE" id="PS01344">
    <property type="entry name" value="FRATAXIN_1"/>
    <property type="match status" value="1"/>
</dbReference>
<evidence type="ECO:0000256" key="6">
    <source>
        <dbReference type="ARBA" id="ARBA00022496"/>
    </source>
</evidence>
<evidence type="ECO:0000256" key="4">
    <source>
        <dbReference type="ARBA" id="ARBA00022434"/>
    </source>
</evidence>
<dbReference type="InterPro" id="IPR020895">
    <property type="entry name" value="Frataxin_CS"/>
</dbReference>
<keyword evidence="6" id="KW-0410">Iron transport</keyword>
<keyword evidence="10" id="KW-0406">Ion transport</keyword>
<keyword evidence="7" id="KW-0809">Transit peptide</keyword>
<keyword evidence="4" id="KW-0409">Iron storage</keyword>
<dbReference type="Pfam" id="PF01491">
    <property type="entry name" value="Frataxin_Cyay"/>
    <property type="match status" value="1"/>
</dbReference>